<feature type="transmembrane region" description="Helical" evidence="18">
    <location>
        <begin position="249"/>
        <end position="270"/>
    </location>
</feature>
<evidence type="ECO:0000313" key="23">
    <source>
        <dbReference type="Proteomes" id="UP000472260"/>
    </source>
</evidence>
<dbReference type="PANTHER" id="PTHR16059">
    <property type="entry name" value="ANTHRAX TOXIN RECEPTOR"/>
    <property type="match status" value="1"/>
</dbReference>
<dbReference type="Ensembl" id="ENSSANT00000025026.1">
    <property type="protein sequence ID" value="ENSSANP00000023501.1"/>
    <property type="gene ID" value="ENSSANG00000012060.1"/>
</dbReference>
<dbReference type="Proteomes" id="UP000472260">
    <property type="component" value="Unassembled WGS sequence"/>
</dbReference>
<evidence type="ECO:0000256" key="8">
    <source>
        <dbReference type="ARBA" id="ARBA00023136"/>
    </source>
</evidence>
<feature type="domain" description="Anthrax toxin receptor C-terminal" evidence="20">
    <location>
        <begin position="309"/>
        <end position="391"/>
    </location>
</feature>
<evidence type="ECO:0000256" key="10">
    <source>
        <dbReference type="ARBA" id="ARBA00023170"/>
    </source>
</evidence>
<comment type="subunit">
    <text evidence="15">Interacts with gelatin and type 1 collagen. Interacts with the actin cytoskeleton.</text>
</comment>
<reference evidence="22" key="1">
    <citation type="submission" date="2025-08" db="UniProtKB">
        <authorList>
            <consortium name="Ensembl"/>
        </authorList>
    </citation>
    <scope>IDENTIFICATION</scope>
</reference>
<accession>A0A671LSH7</accession>
<keyword evidence="8 18" id="KW-0472">Membrane</keyword>
<comment type="subcellular location">
    <subcellularLocation>
        <location evidence="14">Cell projection</location>
        <location evidence="14">Filopodium membrane</location>
        <topology evidence="14">Single-pass type I membrane protein</topology>
    </subcellularLocation>
    <subcellularLocation>
        <location evidence="13">Cell projection</location>
        <location evidence="13">Lamellipodium membrane</location>
        <topology evidence="13">Single-pass type I membrane protein</topology>
    </subcellularLocation>
</comment>
<protein>
    <recommendedName>
        <fullName evidence="16">Anthrax toxin receptor 1</fullName>
    </recommendedName>
</protein>
<gene>
    <name evidence="22" type="primary">antxr1c</name>
</gene>
<feature type="domain" description="VWFA" evidence="19">
    <location>
        <begin position="2"/>
        <end position="138"/>
    </location>
</feature>
<keyword evidence="23" id="KW-1185">Reference proteome</keyword>
<dbReference type="AlphaFoldDB" id="A0A671LSH7"/>
<dbReference type="GO" id="GO:0031527">
    <property type="term" value="C:filopodium membrane"/>
    <property type="evidence" value="ECO:0007669"/>
    <property type="project" value="UniProtKB-SubCell"/>
</dbReference>
<evidence type="ECO:0000256" key="1">
    <source>
        <dbReference type="ARBA" id="ARBA00008095"/>
    </source>
</evidence>
<evidence type="ECO:0000256" key="9">
    <source>
        <dbReference type="ARBA" id="ARBA00023157"/>
    </source>
</evidence>
<dbReference type="FunFam" id="3.40.50.410:FF:000017">
    <property type="entry name" value="Anthrax toxin receptor 1"/>
    <property type="match status" value="1"/>
</dbReference>
<evidence type="ECO:0000256" key="5">
    <source>
        <dbReference type="ARBA" id="ARBA00022723"/>
    </source>
</evidence>
<keyword evidence="5" id="KW-0479">Metal-binding</keyword>
<dbReference type="SUPFAM" id="SSF53300">
    <property type="entry name" value="vWA-like"/>
    <property type="match status" value="1"/>
</dbReference>
<evidence type="ECO:0000259" key="20">
    <source>
        <dbReference type="Pfam" id="PF05586"/>
    </source>
</evidence>
<evidence type="ECO:0000256" key="12">
    <source>
        <dbReference type="ARBA" id="ARBA00023273"/>
    </source>
</evidence>
<dbReference type="InterPro" id="IPR036465">
    <property type="entry name" value="vWFA_dom_sf"/>
</dbReference>
<keyword evidence="6" id="KW-0732">Signal</keyword>
<dbReference type="GO" id="GO:0009986">
    <property type="term" value="C:cell surface"/>
    <property type="evidence" value="ECO:0007669"/>
    <property type="project" value="TreeGrafter"/>
</dbReference>
<evidence type="ECO:0000256" key="16">
    <source>
        <dbReference type="ARBA" id="ARBA00068139"/>
    </source>
</evidence>
<evidence type="ECO:0000313" key="22">
    <source>
        <dbReference type="Ensembl" id="ENSSANP00000023501.1"/>
    </source>
</evidence>
<keyword evidence="9" id="KW-1015">Disulfide bond</keyword>
<evidence type="ECO:0000256" key="11">
    <source>
        <dbReference type="ARBA" id="ARBA00023180"/>
    </source>
</evidence>
<comment type="similarity">
    <text evidence="1">Belongs to the ATR family.</text>
</comment>
<sequence>GSVKHHWHEIYTFVEHLAEKFTSPMLRMSFIVFSTRGNTIMRLTENRETIRKGLNALRREIPGGDTFMHLGLEKKKEADTALEQLDVIIALTDGELQEHQLTAAARARALGAIVYCVGVKDFNETQLATIADTSKHVFPVLGGFQALRGMIDSIIKKSCIEILAAEPSSVCAGESFQVVVRGNGFRHARNIDQVLCSFKINDTVTLNEKPASVEDTFLLCPAPVIDEYNNGADALSSLMSFLLQFDGTILLITLLVLFLLLALLFMWWFWPLCCTVVNDEDGMPKKKWPTVDASYYGGRGVGGIKRMEVRWGGKGSTEEGAKLEKPKNAVIKMPEQEFEPFEPKPKKTNRKPVQDRKWYSPIRGKIDAILALFRRGYDQVSLMRPQPGDHVSI</sequence>
<evidence type="ECO:0000256" key="7">
    <source>
        <dbReference type="ARBA" id="ARBA00022989"/>
    </source>
</evidence>
<keyword evidence="7 18" id="KW-1133">Transmembrane helix</keyword>
<evidence type="ECO:0000256" key="2">
    <source>
        <dbReference type="ARBA" id="ARBA00022475"/>
    </source>
</evidence>
<proteinExistence type="inferred from homology"/>
<evidence type="ECO:0000256" key="6">
    <source>
        <dbReference type="ARBA" id="ARBA00022729"/>
    </source>
</evidence>
<evidence type="ECO:0000256" key="13">
    <source>
        <dbReference type="ARBA" id="ARBA00060389"/>
    </source>
</evidence>
<dbReference type="Gene3D" id="3.40.50.410">
    <property type="entry name" value="von Willebrand factor, type A domain"/>
    <property type="match status" value="1"/>
</dbReference>
<reference evidence="22" key="2">
    <citation type="submission" date="2025-09" db="UniProtKB">
        <authorList>
            <consortium name="Ensembl"/>
        </authorList>
    </citation>
    <scope>IDENTIFICATION</scope>
</reference>
<dbReference type="InterPro" id="IPR002035">
    <property type="entry name" value="VWF_A"/>
</dbReference>
<evidence type="ECO:0000259" key="21">
    <source>
        <dbReference type="Pfam" id="PF05587"/>
    </source>
</evidence>
<name>A0A671LSH7_9TELE</name>
<organism evidence="22 23">
    <name type="scientific">Sinocyclocheilus anshuiensis</name>
    <dbReference type="NCBI Taxonomy" id="1608454"/>
    <lineage>
        <taxon>Eukaryota</taxon>
        <taxon>Metazoa</taxon>
        <taxon>Chordata</taxon>
        <taxon>Craniata</taxon>
        <taxon>Vertebrata</taxon>
        <taxon>Euteleostomi</taxon>
        <taxon>Actinopterygii</taxon>
        <taxon>Neopterygii</taxon>
        <taxon>Teleostei</taxon>
        <taxon>Ostariophysi</taxon>
        <taxon>Cypriniformes</taxon>
        <taxon>Cyprinidae</taxon>
        <taxon>Cyprininae</taxon>
        <taxon>Sinocyclocheilus</taxon>
    </lineage>
</organism>
<evidence type="ECO:0000259" key="19">
    <source>
        <dbReference type="Pfam" id="PF00092"/>
    </source>
</evidence>
<evidence type="ECO:0000256" key="4">
    <source>
        <dbReference type="ARBA" id="ARBA00022692"/>
    </source>
</evidence>
<evidence type="ECO:0000256" key="15">
    <source>
        <dbReference type="ARBA" id="ARBA00061894"/>
    </source>
</evidence>
<keyword evidence="2" id="KW-1003">Cell membrane</keyword>
<keyword evidence="10" id="KW-0675">Receptor</keyword>
<keyword evidence="12" id="KW-0966">Cell projection</keyword>
<dbReference type="InterPro" id="IPR008399">
    <property type="entry name" value="Anthrax_toxin_rcpt_C"/>
</dbReference>
<keyword evidence="4 18" id="KW-0812">Transmembrane</keyword>
<dbReference type="GO" id="GO:0004888">
    <property type="term" value="F:transmembrane signaling receptor activity"/>
    <property type="evidence" value="ECO:0007669"/>
    <property type="project" value="TreeGrafter"/>
</dbReference>
<evidence type="ECO:0000256" key="18">
    <source>
        <dbReference type="SAM" id="Phobius"/>
    </source>
</evidence>
<dbReference type="InterPro" id="IPR008400">
    <property type="entry name" value="Anthrax_toxin_rcpt_extracel"/>
</dbReference>
<feature type="domain" description="Anthrax toxin receptor extracellular" evidence="21">
    <location>
        <begin position="157"/>
        <end position="234"/>
    </location>
</feature>
<dbReference type="GO" id="GO:0046872">
    <property type="term" value="F:metal ion binding"/>
    <property type="evidence" value="ECO:0007669"/>
    <property type="project" value="UniProtKB-KW"/>
</dbReference>
<dbReference type="PANTHER" id="PTHR16059:SF16">
    <property type="entry name" value="ANTHRAX TOXIN RECEPTOR-LIKE"/>
    <property type="match status" value="1"/>
</dbReference>
<evidence type="ECO:0000256" key="17">
    <source>
        <dbReference type="ARBA" id="ARBA00093334"/>
    </source>
</evidence>
<keyword evidence="3" id="KW-0597">Phosphoprotein</keyword>
<dbReference type="GO" id="GO:0031258">
    <property type="term" value="C:lamellipodium membrane"/>
    <property type="evidence" value="ECO:0007669"/>
    <property type="project" value="UniProtKB-SubCell"/>
</dbReference>
<comment type="function">
    <text evidence="17">Plays a role in cell attachment and migration. Interacts with extracellular matrix proteins and with the actin cytoskeleton and thereby plays an important role in normal extracellular matrix (ECM) homeostasis. Mediates adhesion of cells to type 1 collagen and gelatin, reorganization of the actin cytoskeleton and promotes cell spreading. Plays a role in the angiogenic response of cultured umbilical vein endothelial cells. May also act as a receptor for PLAU. Upon ligand binding, stimulates the phosphorylation of EGFR and ERK1/2.</text>
</comment>
<dbReference type="Pfam" id="PF05586">
    <property type="entry name" value="Ant_C"/>
    <property type="match status" value="1"/>
</dbReference>
<dbReference type="Pfam" id="PF00092">
    <property type="entry name" value="VWA"/>
    <property type="match status" value="1"/>
</dbReference>
<evidence type="ECO:0000256" key="3">
    <source>
        <dbReference type="ARBA" id="ARBA00022553"/>
    </source>
</evidence>
<dbReference type="Pfam" id="PF05587">
    <property type="entry name" value="Anth_Ig"/>
    <property type="match status" value="1"/>
</dbReference>
<evidence type="ECO:0000256" key="14">
    <source>
        <dbReference type="ARBA" id="ARBA00060395"/>
    </source>
</evidence>
<keyword evidence="11" id="KW-0325">Glycoprotein</keyword>